<name>A0A2N7FGC8_VIBSP</name>
<sequence length="388" mass="40336">MKIVIAPDSFKESLDAHQVASCIERGFADVFPHAEFVKMPLADGGEGTVDVLLDALNGKKQQLQTTDPIGRECTAYWASLEQQVDGKSVDTALVEFAQASGLDRLIVEERAPLTASSYGTGLLIKDALDKGVEQIILGLGGSATNDAGAGILQALGGKLLDKQGNELSVGGAVLSELASIDLGGLHPRCKEVTFVVACDVNNPLCGESGASAVFGPQKGASKAQVEQLDIAIGHFADIAQAHTGTNHRDTVGFGAAGGTPLGLSLAFNIQIKAGIEMVLDALDADKVLEGASLVVTGEGQMDNQTLQGKTPFGIAQRAQNLNIPTIGIAGSLGQDVEKLYGSMSSLFGSVRSPQPLDQVLSEASQNLTRTARNIAATLKLGCQIFNEK</sequence>
<gene>
    <name evidence="5" type="ORF">BCU17_00720</name>
</gene>
<comment type="caution">
    <text evidence="5">The sequence shown here is derived from an EMBL/GenBank/DDBJ whole genome shotgun (WGS) entry which is preliminary data.</text>
</comment>
<evidence type="ECO:0000256" key="2">
    <source>
        <dbReference type="ARBA" id="ARBA00022679"/>
    </source>
</evidence>
<dbReference type="GO" id="GO:0008887">
    <property type="term" value="F:glycerate kinase activity"/>
    <property type="evidence" value="ECO:0007669"/>
    <property type="project" value="UniProtKB-UniRule"/>
</dbReference>
<dbReference type="Proteomes" id="UP000235330">
    <property type="component" value="Unassembled WGS sequence"/>
</dbReference>
<accession>A0A2N7FGC8</accession>
<dbReference type="InterPro" id="IPR018197">
    <property type="entry name" value="Glycerate_kinase_RE-like"/>
</dbReference>
<proteinExistence type="inferred from homology"/>
<dbReference type="GO" id="GO:0031388">
    <property type="term" value="P:organic acid phosphorylation"/>
    <property type="evidence" value="ECO:0007669"/>
    <property type="project" value="UniProtKB-UniRule"/>
</dbReference>
<protein>
    <submittedName>
        <fullName evidence="5">Glycerate kinase</fullName>
    </submittedName>
</protein>
<organism evidence="5 6">
    <name type="scientific">Vibrio splendidus</name>
    <dbReference type="NCBI Taxonomy" id="29497"/>
    <lineage>
        <taxon>Bacteria</taxon>
        <taxon>Pseudomonadati</taxon>
        <taxon>Pseudomonadota</taxon>
        <taxon>Gammaproteobacteria</taxon>
        <taxon>Vibrionales</taxon>
        <taxon>Vibrionaceae</taxon>
        <taxon>Vibrio</taxon>
    </lineage>
</organism>
<evidence type="ECO:0000256" key="4">
    <source>
        <dbReference type="PIRNR" id="PIRNR006078"/>
    </source>
</evidence>
<dbReference type="PIRSF" id="PIRSF006078">
    <property type="entry name" value="GlxK"/>
    <property type="match status" value="1"/>
</dbReference>
<dbReference type="PANTHER" id="PTHR21599:SF0">
    <property type="entry name" value="GLYCERATE KINASE"/>
    <property type="match status" value="1"/>
</dbReference>
<dbReference type="RefSeq" id="WP_102515707.1">
    <property type="nucleotide sequence ID" value="NZ_CAWNSM010000013.1"/>
</dbReference>
<dbReference type="Pfam" id="PF02595">
    <property type="entry name" value="Gly_kinase"/>
    <property type="match status" value="1"/>
</dbReference>
<dbReference type="EMBL" id="MCWU01000013">
    <property type="protein sequence ID" value="PMJ68340.1"/>
    <property type="molecule type" value="Genomic_DNA"/>
</dbReference>
<dbReference type="InterPro" id="IPR036129">
    <property type="entry name" value="Glycerate_kinase_sf"/>
</dbReference>
<dbReference type="Gene3D" id="3.40.50.10350">
    <property type="entry name" value="Glycerate kinase, domain 1"/>
    <property type="match status" value="1"/>
</dbReference>
<evidence type="ECO:0000256" key="1">
    <source>
        <dbReference type="ARBA" id="ARBA00006284"/>
    </source>
</evidence>
<keyword evidence="2 4" id="KW-0808">Transferase</keyword>
<evidence type="ECO:0000313" key="6">
    <source>
        <dbReference type="Proteomes" id="UP000235330"/>
    </source>
</evidence>
<dbReference type="InterPro" id="IPR018193">
    <property type="entry name" value="Glyc_kinase_flavodox-like_fold"/>
</dbReference>
<dbReference type="AlphaFoldDB" id="A0A2N7FGC8"/>
<dbReference type="InterPro" id="IPR004381">
    <property type="entry name" value="Glycerate_kinase"/>
</dbReference>
<dbReference type="Gene3D" id="3.90.1510.10">
    <property type="entry name" value="Glycerate kinase, domain 2"/>
    <property type="match status" value="1"/>
</dbReference>
<evidence type="ECO:0000256" key="3">
    <source>
        <dbReference type="ARBA" id="ARBA00022777"/>
    </source>
</evidence>
<reference evidence="6" key="1">
    <citation type="submission" date="2016-07" db="EMBL/GenBank/DDBJ databases">
        <title>Nontailed viruses are major unrecognized killers of bacteria in the ocean.</title>
        <authorList>
            <person name="Kauffman K."/>
            <person name="Hussain F."/>
            <person name="Yang J."/>
            <person name="Arevalo P."/>
            <person name="Brown J."/>
            <person name="Cutler M."/>
            <person name="Kelly L."/>
            <person name="Polz M.F."/>
        </authorList>
    </citation>
    <scope>NUCLEOTIDE SEQUENCE [LARGE SCALE GENOMIC DNA]</scope>
    <source>
        <strain evidence="6">10N.261.55.E11</strain>
    </source>
</reference>
<comment type="similarity">
    <text evidence="1 4">Belongs to the glycerate kinase type-1 family.</text>
</comment>
<dbReference type="PANTHER" id="PTHR21599">
    <property type="entry name" value="GLYCERATE KINASE"/>
    <property type="match status" value="1"/>
</dbReference>
<dbReference type="SUPFAM" id="SSF110738">
    <property type="entry name" value="Glycerate kinase I"/>
    <property type="match status" value="1"/>
</dbReference>
<evidence type="ECO:0000313" key="5">
    <source>
        <dbReference type="EMBL" id="PMJ68340.1"/>
    </source>
</evidence>
<keyword evidence="3 4" id="KW-0418">Kinase</keyword>
<dbReference type="NCBIfam" id="TIGR00045">
    <property type="entry name" value="glycerate kinase"/>
    <property type="match status" value="1"/>
</dbReference>